<protein>
    <submittedName>
        <fullName evidence="1">Baculovirus repeated ORF b</fullName>
    </submittedName>
</protein>
<evidence type="ECO:0000313" key="1">
    <source>
        <dbReference type="EMBL" id="ANS70910.1"/>
    </source>
</evidence>
<reference evidence="1" key="1">
    <citation type="journal article" date="2016" name="J. Invertebr. Pathol.">
        <title>An alphabaculovirus isolated from dead Lymantria dispar larvae shows high genetic similarity to baculovirus previously isolated from Lymantria monacha - An example of adaptation to a new host.</title>
        <authorList>
            <person name="Rabalski L."/>
            <person name="Krejmer-Rabalska M."/>
            <person name="Skrzecz I."/>
            <person name="Wasag B."/>
            <person name="Szewczyk B."/>
        </authorList>
    </citation>
    <scope>NUCLEOTIDE SEQUENCE</scope>
    <source>
        <strain evidence="1">BNP</strain>
    </source>
</reference>
<accession>A0A1B1MQQ0</accession>
<name>A0A1B1MQQ0_NPVLD</name>
<sequence length="66" mass="7760">MSSQVKIGGFRFGFKRPENLFQNKIKARHDKITLLENLSKQQQQQQQSSMTERQIAKMNFQQTMGD</sequence>
<proteinExistence type="predicted"/>
<organism evidence="1">
    <name type="scientific">Lymantria dispar multicapsid nuclear polyhedrosis virus</name>
    <name type="common">LdMNPV</name>
    <dbReference type="NCBI Taxonomy" id="10449"/>
    <lineage>
        <taxon>Viruses</taxon>
        <taxon>Viruses incertae sedis</taxon>
        <taxon>Naldaviricetes</taxon>
        <taxon>Lefavirales</taxon>
        <taxon>Baculoviridae</taxon>
        <taxon>Alphabaculovirus</taxon>
        <taxon>Alphabaculovirus lydisparis</taxon>
    </lineage>
</organism>
<organismHost>
    <name type="scientific">Lepidoptera</name>
    <name type="common">moths &amp; butterflies</name>
    <dbReference type="NCBI Taxonomy" id="7088"/>
</organismHost>
<dbReference type="EMBL" id="KU377538">
    <property type="protein sequence ID" value="ANS70910.1"/>
    <property type="molecule type" value="Genomic_DNA"/>
</dbReference>